<dbReference type="InterPro" id="IPR020556">
    <property type="entry name" value="Amidase_CS"/>
</dbReference>
<accession>A0A5P9P7Q1</accession>
<dbReference type="GO" id="GO:0003824">
    <property type="term" value="F:catalytic activity"/>
    <property type="evidence" value="ECO:0007669"/>
    <property type="project" value="InterPro"/>
</dbReference>
<proteinExistence type="predicted"/>
<dbReference type="Gene3D" id="3.90.1300.10">
    <property type="entry name" value="Amidase signature (AS) domain"/>
    <property type="match status" value="1"/>
</dbReference>
<sequence length="514" mass="54670">MLAGSTVPFSLSGEVGAKKGDRSDPQETAGDNEQIHNCFTSTITLTRQVRDGEVSPVELVDRYLERIDERDDDLNAFITLTPDRAREAAQEAEQAVENGEDLGPLHGVPFAIKDNQELSGVRYTGGSLAFEDRIAENTTHSVQQLLDAGAIPLGKTNLPEFGYMGKTDNLLVGPTSTPFDLERNAGGSSGGSAAAVADGLLPFATGTDGAGSIRIPASFTGTYGLKLTFRRIASPDGSPFRPGQTFFHHSVLTRTVAEAALVLSVMAGPSNRDPHTKPDDVDYIGALDQGVEGLSIAYSPDLGVFPVDERVRNVVGEAVETITEAGAEVEEVDVDLGLSYEELMETVAIKWDVSYATLADSFAEDPGIDMTGEDSDLFPDELLEIVEDGRELSGVDVVGNQNNRTAVLNGIASVFDEHDLLVTPTLAVPPIRNDELGPTEIEGVETDPIIGWLLTVVFNLTGNPAASVPAGLTDEGLPVGMQVVGPHLGDEQVIAASAAYEEVNPWFDEYPAFQ</sequence>
<dbReference type="Proteomes" id="UP000326170">
    <property type="component" value="Chromosome"/>
</dbReference>
<dbReference type="OrthoDB" id="359273at2157"/>
<dbReference type="SUPFAM" id="SSF75304">
    <property type="entry name" value="Amidase signature (AS) enzymes"/>
    <property type="match status" value="1"/>
</dbReference>
<feature type="compositionally biased region" description="Basic and acidic residues" evidence="1">
    <location>
        <begin position="16"/>
        <end position="25"/>
    </location>
</feature>
<reference evidence="3 4" key="1">
    <citation type="journal article" date="2007" name="Int. J. Syst. Evol. Microbiol.">
        <title>Natronorubrum sulfidifaciens sp. nov., an extremely haloalkaliphilic archaeon isolated from Aiding salt lake in Xin-Jiang, China.</title>
        <authorList>
            <person name="Cui H.L."/>
            <person name="Tohty D."/>
            <person name="Liu H.C."/>
            <person name="Liu S.J."/>
            <person name="Oren A."/>
            <person name="Zhou P.J."/>
        </authorList>
    </citation>
    <scope>NUCLEOTIDE SEQUENCE [LARGE SCALE GENOMIC DNA]</scope>
    <source>
        <strain evidence="3 4">7-3</strain>
    </source>
</reference>
<protein>
    <submittedName>
        <fullName evidence="3">Amidase</fullName>
    </submittedName>
</protein>
<organism evidence="3 4">
    <name type="scientific">Natronorubrum aibiense</name>
    <dbReference type="NCBI Taxonomy" id="348826"/>
    <lineage>
        <taxon>Archaea</taxon>
        <taxon>Methanobacteriati</taxon>
        <taxon>Methanobacteriota</taxon>
        <taxon>Stenosarchaea group</taxon>
        <taxon>Halobacteria</taxon>
        <taxon>Halobacteriales</taxon>
        <taxon>Natrialbaceae</taxon>
        <taxon>Natronorubrum</taxon>
    </lineage>
</organism>
<dbReference type="InterPro" id="IPR000120">
    <property type="entry name" value="Amidase"/>
</dbReference>
<feature type="region of interest" description="Disordered" evidence="1">
    <location>
        <begin position="1"/>
        <end position="35"/>
    </location>
</feature>
<dbReference type="PANTHER" id="PTHR11895:SF7">
    <property type="entry name" value="GLUTAMYL-TRNA(GLN) AMIDOTRANSFERASE SUBUNIT A, MITOCHONDRIAL"/>
    <property type="match status" value="1"/>
</dbReference>
<evidence type="ECO:0000259" key="2">
    <source>
        <dbReference type="Pfam" id="PF01425"/>
    </source>
</evidence>
<dbReference type="InterPro" id="IPR023631">
    <property type="entry name" value="Amidase_dom"/>
</dbReference>
<dbReference type="EMBL" id="CP045488">
    <property type="protein sequence ID" value="QFU84126.1"/>
    <property type="molecule type" value="Genomic_DNA"/>
</dbReference>
<dbReference type="PANTHER" id="PTHR11895">
    <property type="entry name" value="TRANSAMIDASE"/>
    <property type="match status" value="1"/>
</dbReference>
<gene>
    <name evidence="3" type="ORF">GCU68_07220</name>
</gene>
<evidence type="ECO:0000313" key="3">
    <source>
        <dbReference type="EMBL" id="QFU84126.1"/>
    </source>
</evidence>
<evidence type="ECO:0000313" key="4">
    <source>
        <dbReference type="Proteomes" id="UP000326170"/>
    </source>
</evidence>
<dbReference type="Pfam" id="PF01425">
    <property type="entry name" value="Amidase"/>
    <property type="match status" value="1"/>
</dbReference>
<dbReference type="AlphaFoldDB" id="A0A5P9P7Q1"/>
<keyword evidence="4" id="KW-1185">Reference proteome</keyword>
<feature type="domain" description="Amidase" evidence="2">
    <location>
        <begin position="58"/>
        <end position="493"/>
    </location>
</feature>
<evidence type="ECO:0000256" key="1">
    <source>
        <dbReference type="SAM" id="MobiDB-lite"/>
    </source>
</evidence>
<dbReference type="PROSITE" id="PS00571">
    <property type="entry name" value="AMIDASES"/>
    <property type="match status" value="1"/>
</dbReference>
<name>A0A5P9P7Q1_9EURY</name>
<dbReference type="InterPro" id="IPR036928">
    <property type="entry name" value="AS_sf"/>
</dbReference>
<dbReference type="KEGG" id="nas:GCU68_07220"/>